<evidence type="ECO:0000313" key="2">
    <source>
        <dbReference type="Proteomes" id="UP001210380"/>
    </source>
</evidence>
<sequence>MTTPTPRGGTDLLGRPLADDEQAILDVYRAIQAALARDLPPCAAANLRAALAPVAVTITDLGLCYEHLTDLSV</sequence>
<protein>
    <submittedName>
        <fullName evidence="1">Uncharacterized protein</fullName>
    </submittedName>
</protein>
<gene>
    <name evidence="1" type="ORF">OU415_04080</name>
</gene>
<dbReference type="Proteomes" id="UP001210380">
    <property type="component" value="Unassembled WGS sequence"/>
</dbReference>
<proteinExistence type="predicted"/>
<evidence type="ECO:0000313" key="1">
    <source>
        <dbReference type="EMBL" id="MDA3624604.1"/>
    </source>
</evidence>
<reference evidence="1 2" key="1">
    <citation type="submission" date="2022-11" db="EMBL/GenBank/DDBJ databases">
        <title>Draft genome sequence of Saccharopolyspora sp. WRP15-2 isolated from rhizosphere soils of wild rice in Thailand.</title>
        <authorList>
            <person name="Duangmal K."/>
            <person name="Kammanee S."/>
            <person name="Muangham S."/>
        </authorList>
    </citation>
    <scope>NUCLEOTIDE SEQUENCE [LARGE SCALE GENOMIC DNA]</scope>
    <source>
        <strain evidence="1 2">WRP15-2</strain>
    </source>
</reference>
<accession>A0ABT4USG2</accession>
<organism evidence="1 2">
    <name type="scientific">Saccharopolyspora oryzae</name>
    <dbReference type="NCBI Taxonomy" id="2997343"/>
    <lineage>
        <taxon>Bacteria</taxon>
        <taxon>Bacillati</taxon>
        <taxon>Actinomycetota</taxon>
        <taxon>Actinomycetes</taxon>
        <taxon>Pseudonocardiales</taxon>
        <taxon>Pseudonocardiaceae</taxon>
        <taxon>Saccharopolyspora</taxon>
    </lineage>
</organism>
<dbReference type="EMBL" id="JAQGLA010000004">
    <property type="protein sequence ID" value="MDA3624604.1"/>
    <property type="molecule type" value="Genomic_DNA"/>
</dbReference>
<name>A0ABT4USG2_9PSEU</name>
<keyword evidence="2" id="KW-1185">Reference proteome</keyword>
<dbReference type="RefSeq" id="WP_270947178.1">
    <property type="nucleotide sequence ID" value="NZ_JAQGLA010000004.1"/>
</dbReference>
<comment type="caution">
    <text evidence="1">The sequence shown here is derived from an EMBL/GenBank/DDBJ whole genome shotgun (WGS) entry which is preliminary data.</text>
</comment>